<keyword evidence="1" id="KW-0732">Signal</keyword>
<accession>A0A955J291</accession>
<organism evidence="2 3">
    <name type="scientific">candidate division WWE3 bacterium</name>
    <dbReference type="NCBI Taxonomy" id="2053526"/>
    <lineage>
        <taxon>Bacteria</taxon>
        <taxon>Katanobacteria</taxon>
    </lineage>
</organism>
<dbReference type="AlphaFoldDB" id="A0A955J291"/>
<dbReference type="EMBL" id="JAGQNX010000142">
    <property type="protein sequence ID" value="MCA9308718.1"/>
    <property type="molecule type" value="Genomic_DNA"/>
</dbReference>
<feature type="signal peptide" evidence="1">
    <location>
        <begin position="1"/>
        <end position="19"/>
    </location>
</feature>
<evidence type="ECO:0000313" key="3">
    <source>
        <dbReference type="Proteomes" id="UP000740557"/>
    </source>
</evidence>
<reference evidence="2" key="2">
    <citation type="journal article" date="2021" name="Microbiome">
        <title>Successional dynamics and alternative stable states in a saline activated sludge microbial community over 9 years.</title>
        <authorList>
            <person name="Wang Y."/>
            <person name="Ye J."/>
            <person name="Ju F."/>
            <person name="Liu L."/>
            <person name="Boyd J.A."/>
            <person name="Deng Y."/>
            <person name="Parks D.H."/>
            <person name="Jiang X."/>
            <person name="Yin X."/>
            <person name="Woodcroft B.J."/>
            <person name="Tyson G.W."/>
            <person name="Hugenholtz P."/>
            <person name="Polz M.F."/>
            <person name="Zhang T."/>
        </authorList>
    </citation>
    <scope>NUCLEOTIDE SEQUENCE</scope>
    <source>
        <strain evidence="2">HKST-UBA79</strain>
    </source>
</reference>
<proteinExistence type="predicted"/>
<feature type="chain" id="PRO_5038067436" evidence="1">
    <location>
        <begin position="20"/>
        <end position="137"/>
    </location>
</feature>
<evidence type="ECO:0000313" key="2">
    <source>
        <dbReference type="EMBL" id="MCA9308718.1"/>
    </source>
</evidence>
<dbReference type="Proteomes" id="UP000740557">
    <property type="component" value="Unassembled WGS sequence"/>
</dbReference>
<name>A0A955J291_UNCKA</name>
<gene>
    <name evidence="2" type="ORF">KC980_04345</name>
</gene>
<reference evidence="2" key="1">
    <citation type="submission" date="2020-04" db="EMBL/GenBank/DDBJ databases">
        <authorList>
            <person name="Zhang T."/>
        </authorList>
    </citation>
    <scope>NUCLEOTIDE SEQUENCE</scope>
    <source>
        <strain evidence="2">HKST-UBA79</strain>
    </source>
</reference>
<protein>
    <submittedName>
        <fullName evidence="2">Uncharacterized protein</fullName>
    </submittedName>
</protein>
<evidence type="ECO:0000256" key="1">
    <source>
        <dbReference type="SAM" id="SignalP"/>
    </source>
</evidence>
<sequence>MRLNTKTSLLLLGASLVMATLAYYRFTTFTPPIQTNEPTHNQTALKYTPPLPEKGVILSEDGTSQGFTQNVQATINIETARTFYTTALQEQGWSIVSESTEGIFEIIEYARNSEALRVSLASQENNLTIITLNYTTN</sequence>
<comment type="caution">
    <text evidence="2">The sequence shown here is derived from an EMBL/GenBank/DDBJ whole genome shotgun (WGS) entry which is preliminary data.</text>
</comment>